<comment type="similarity">
    <text evidence="2">Belongs to the CpsC/CapA family.</text>
</comment>
<dbReference type="InterPro" id="IPR003856">
    <property type="entry name" value="LPS_length_determ_N"/>
</dbReference>
<dbReference type="InterPro" id="IPR027417">
    <property type="entry name" value="P-loop_NTPase"/>
</dbReference>
<dbReference type="InterPro" id="IPR005702">
    <property type="entry name" value="Wzc-like_C"/>
</dbReference>
<evidence type="ECO:0000256" key="9">
    <source>
        <dbReference type="SAM" id="MobiDB-lite"/>
    </source>
</evidence>
<keyword evidence="6" id="KW-0067">ATP-binding</keyword>
<feature type="region of interest" description="Disordered" evidence="9">
    <location>
        <begin position="553"/>
        <end position="602"/>
    </location>
</feature>
<keyword evidence="4" id="KW-0812">Transmembrane</keyword>
<proteinExistence type="inferred from homology"/>
<gene>
    <name evidence="11" type="ORF">H9L10_02195</name>
</gene>
<feature type="region of interest" description="Disordered" evidence="9">
    <location>
        <begin position="366"/>
        <end position="411"/>
    </location>
</feature>
<dbReference type="EMBL" id="CP060712">
    <property type="protein sequence ID" value="QNN49919.1"/>
    <property type="molecule type" value="Genomic_DNA"/>
</dbReference>
<dbReference type="Pfam" id="PF02706">
    <property type="entry name" value="Wzz"/>
    <property type="match status" value="1"/>
</dbReference>
<dbReference type="InterPro" id="IPR050445">
    <property type="entry name" value="Bact_polysacc_biosynth/exp"/>
</dbReference>
<comment type="subcellular location">
    <subcellularLocation>
        <location evidence="1">Cell membrane</location>
        <topology evidence="1">Multi-pass membrane protein</topology>
    </subcellularLocation>
</comment>
<evidence type="ECO:0000256" key="8">
    <source>
        <dbReference type="ARBA" id="ARBA00023136"/>
    </source>
</evidence>
<dbReference type="InterPro" id="IPR033756">
    <property type="entry name" value="YlxH/NBP35"/>
</dbReference>
<organism evidence="11 12">
    <name type="scientific">Phycicoccus endophyticus</name>
    <dbReference type="NCBI Taxonomy" id="1690220"/>
    <lineage>
        <taxon>Bacteria</taxon>
        <taxon>Bacillati</taxon>
        <taxon>Actinomycetota</taxon>
        <taxon>Actinomycetes</taxon>
        <taxon>Micrococcales</taxon>
        <taxon>Intrasporangiaceae</taxon>
        <taxon>Phycicoccus</taxon>
    </lineage>
</organism>
<evidence type="ECO:0000256" key="1">
    <source>
        <dbReference type="ARBA" id="ARBA00004651"/>
    </source>
</evidence>
<sequence length="653" mass="68433">MELQDYLHVVRKRWRVILLVVLVTVAAAAAATLAATKQYESTSQYFVSTTGSDDSGSLLQGSTFTQQRVKSYTQLLTTPRILEPVAEAVGGSADALASEVTATSPPDTVLIEVAVRDPDPARATAIGEAIAAEFPSAVSELESPEGGASSPVKVTVVQAPSTPTSPASPQPVRNLALGVVLGLLLGLGAAVLREMLDKGVRTAEDVKAITDVPVLGSIAFDPETPKRPLIVEVDPRSPRAEAFRSLRTNLQFVDAATHPRTIAVTSSVAGEGKSTVTANLALTMAQAGSRVCLVEGDLRRPKVLDYMGLEGAVGLTDALIDRADVMDLVQPYGGTSLWVLGAGHIPRTPRSCSAPRRCGRCWSSCGCASTTSSSTRRPPCRSPTPLCCPRSPTAPSSSSGRASSTGTRYPTPWTRWGRLVAVLSGSSSTACRRGRWRRTGTTPTKPQNTPRRGGSARGSARPEPRSAASRGSERGDHRRQRRLHLGGHEVEVRRAPADRVVDVDPLLTGGDEPSPVECRGEDALRGALLGCGASEVVRRHTVEQVGEVAQRRRAAEAGGVQPGDLGPMGARGGDDDVGVLEHRDGELPGPEPLDVGSTGHEARARARVHLVSDERRGPRAGDLDAGAGELLAQPALDVGGATDVAGAHDQKCA</sequence>
<feature type="compositionally biased region" description="Low complexity" evidence="9">
    <location>
        <begin position="366"/>
        <end position="408"/>
    </location>
</feature>
<feature type="region of interest" description="Disordered" evidence="9">
    <location>
        <begin position="429"/>
        <end position="491"/>
    </location>
</feature>
<dbReference type="CDD" id="cd05387">
    <property type="entry name" value="BY-kinase"/>
    <property type="match status" value="1"/>
</dbReference>
<evidence type="ECO:0000256" key="6">
    <source>
        <dbReference type="ARBA" id="ARBA00022840"/>
    </source>
</evidence>
<evidence type="ECO:0000256" key="3">
    <source>
        <dbReference type="ARBA" id="ARBA00022475"/>
    </source>
</evidence>
<evidence type="ECO:0000313" key="12">
    <source>
        <dbReference type="Proteomes" id="UP000515976"/>
    </source>
</evidence>
<dbReference type="Proteomes" id="UP000515976">
    <property type="component" value="Chromosome"/>
</dbReference>
<evidence type="ECO:0000256" key="2">
    <source>
        <dbReference type="ARBA" id="ARBA00006683"/>
    </source>
</evidence>
<keyword evidence="7" id="KW-1133">Transmembrane helix</keyword>
<feature type="domain" description="Polysaccharide chain length determinant N-terminal" evidence="10">
    <location>
        <begin position="2"/>
        <end position="87"/>
    </location>
</feature>
<dbReference type="PANTHER" id="PTHR32309">
    <property type="entry name" value="TYROSINE-PROTEIN KINASE"/>
    <property type="match status" value="1"/>
</dbReference>
<evidence type="ECO:0000256" key="7">
    <source>
        <dbReference type="ARBA" id="ARBA00022989"/>
    </source>
</evidence>
<keyword evidence="5" id="KW-0547">Nucleotide-binding</keyword>
<dbReference type="SUPFAM" id="SSF52540">
    <property type="entry name" value="P-loop containing nucleoside triphosphate hydrolases"/>
    <property type="match status" value="1"/>
</dbReference>
<protein>
    <submittedName>
        <fullName evidence="11">P-loop NTPase</fullName>
    </submittedName>
</protein>
<keyword evidence="3" id="KW-1003">Cell membrane</keyword>
<dbReference type="Gene3D" id="3.40.50.300">
    <property type="entry name" value="P-loop containing nucleotide triphosphate hydrolases"/>
    <property type="match status" value="1"/>
</dbReference>
<accession>A0A7G9R2U4</accession>
<dbReference type="AlphaFoldDB" id="A0A7G9R2U4"/>
<evidence type="ECO:0000256" key="5">
    <source>
        <dbReference type="ARBA" id="ARBA00022741"/>
    </source>
</evidence>
<evidence type="ECO:0000256" key="4">
    <source>
        <dbReference type="ARBA" id="ARBA00022692"/>
    </source>
</evidence>
<keyword evidence="12" id="KW-1185">Reference proteome</keyword>
<dbReference type="GO" id="GO:0004713">
    <property type="term" value="F:protein tyrosine kinase activity"/>
    <property type="evidence" value="ECO:0007669"/>
    <property type="project" value="TreeGrafter"/>
</dbReference>
<dbReference type="KEGG" id="pei:H9L10_02195"/>
<name>A0A7G9R2U4_9MICO</name>
<evidence type="ECO:0000259" key="10">
    <source>
        <dbReference type="Pfam" id="PF02706"/>
    </source>
</evidence>
<keyword evidence="8" id="KW-0472">Membrane</keyword>
<feature type="compositionally biased region" description="Low complexity" evidence="9">
    <location>
        <begin position="451"/>
        <end position="461"/>
    </location>
</feature>
<dbReference type="PANTHER" id="PTHR32309:SF13">
    <property type="entry name" value="FERRIC ENTEROBACTIN TRANSPORT PROTEIN FEPE"/>
    <property type="match status" value="1"/>
</dbReference>
<reference evidence="11 12" key="1">
    <citation type="submission" date="2020-08" db="EMBL/GenBank/DDBJ databases">
        <title>Genome sequence of Phycicoccus endophyticus JCM 31784T.</title>
        <authorList>
            <person name="Hyun D.-W."/>
            <person name="Bae J.-W."/>
        </authorList>
    </citation>
    <scope>NUCLEOTIDE SEQUENCE [LARGE SCALE GENOMIC DNA]</scope>
    <source>
        <strain evidence="11 12">JCM 31784</strain>
    </source>
</reference>
<dbReference type="Pfam" id="PF10609">
    <property type="entry name" value="ParA"/>
    <property type="match status" value="1"/>
</dbReference>
<evidence type="ECO:0000313" key="11">
    <source>
        <dbReference type="EMBL" id="QNN49919.1"/>
    </source>
</evidence>
<dbReference type="GO" id="GO:0005886">
    <property type="term" value="C:plasma membrane"/>
    <property type="evidence" value="ECO:0007669"/>
    <property type="project" value="UniProtKB-SubCell"/>
</dbReference>
<dbReference type="GO" id="GO:0005524">
    <property type="term" value="F:ATP binding"/>
    <property type="evidence" value="ECO:0007669"/>
    <property type="project" value="UniProtKB-KW"/>
</dbReference>